<evidence type="ECO:0000256" key="2">
    <source>
        <dbReference type="ARBA" id="ARBA00004496"/>
    </source>
</evidence>
<keyword evidence="11 13" id="KW-0067">ATP-binding</keyword>
<dbReference type="SUPFAM" id="SSF101386">
    <property type="entry name" value="all-alpha NTP pyrophosphatases"/>
    <property type="match status" value="1"/>
</dbReference>
<evidence type="ECO:0000256" key="13">
    <source>
        <dbReference type="HAMAP-Rule" id="MF_01020"/>
    </source>
</evidence>
<evidence type="ECO:0000256" key="1">
    <source>
        <dbReference type="ARBA" id="ARBA00001460"/>
    </source>
</evidence>
<evidence type="ECO:0000313" key="15">
    <source>
        <dbReference type="Proteomes" id="UP000562395"/>
    </source>
</evidence>
<dbReference type="EMBL" id="JACICY010000006">
    <property type="protein sequence ID" value="MBB3861460.1"/>
    <property type="molecule type" value="Genomic_DNA"/>
</dbReference>
<dbReference type="Pfam" id="PF01503">
    <property type="entry name" value="PRA-PH"/>
    <property type="match status" value="1"/>
</dbReference>
<evidence type="ECO:0000256" key="9">
    <source>
        <dbReference type="ARBA" id="ARBA00022741"/>
    </source>
</evidence>
<evidence type="ECO:0000256" key="11">
    <source>
        <dbReference type="ARBA" id="ARBA00022840"/>
    </source>
</evidence>
<dbReference type="GO" id="GO:0000105">
    <property type="term" value="P:L-histidine biosynthetic process"/>
    <property type="evidence" value="ECO:0007669"/>
    <property type="project" value="UniProtKB-UniRule"/>
</dbReference>
<dbReference type="AlphaFoldDB" id="A0A7W5ZWW8"/>
<dbReference type="GO" id="GO:0004636">
    <property type="term" value="F:phosphoribosyl-ATP diphosphatase activity"/>
    <property type="evidence" value="ECO:0007669"/>
    <property type="project" value="UniProtKB-UniRule"/>
</dbReference>
<reference evidence="14 15" key="1">
    <citation type="submission" date="2020-08" db="EMBL/GenBank/DDBJ databases">
        <title>Genomic Encyclopedia of Type Strains, Phase IV (KMG-IV): sequencing the most valuable type-strain genomes for metagenomic binning, comparative biology and taxonomic classification.</title>
        <authorList>
            <person name="Goeker M."/>
        </authorList>
    </citation>
    <scope>NUCLEOTIDE SEQUENCE [LARGE SCALE GENOMIC DNA]</scope>
    <source>
        <strain evidence="14 15">DSM 14552</strain>
    </source>
</reference>
<sequence length="107" mass="11204">MEHSDTLARLEATIGQRLQGDPTASYVAKLNAKGVGKIAQKVGEEATETVIAALSGDHDELVGEAADLIFHLMVLLGAKGVPLAQVLAELQRREGTSGIVEKAGRSN</sequence>
<accession>A0A7W5ZWW8</accession>
<dbReference type="PANTHER" id="PTHR42945">
    <property type="entry name" value="HISTIDINE BIOSYNTHESIS BIFUNCTIONAL PROTEIN"/>
    <property type="match status" value="1"/>
</dbReference>
<comment type="subcellular location">
    <subcellularLocation>
        <location evidence="2 13">Cytoplasm</location>
    </subcellularLocation>
</comment>
<dbReference type="GO" id="GO:0005737">
    <property type="term" value="C:cytoplasm"/>
    <property type="evidence" value="ECO:0007669"/>
    <property type="project" value="UniProtKB-SubCell"/>
</dbReference>
<comment type="caution">
    <text evidence="14">The sequence shown here is derived from an EMBL/GenBank/DDBJ whole genome shotgun (WGS) entry which is preliminary data.</text>
</comment>
<dbReference type="GO" id="GO:0005524">
    <property type="term" value="F:ATP binding"/>
    <property type="evidence" value="ECO:0007669"/>
    <property type="project" value="UniProtKB-KW"/>
</dbReference>
<proteinExistence type="inferred from homology"/>
<gene>
    <name evidence="13" type="primary">hisE</name>
    <name evidence="14" type="ORF">GGQ88_002744</name>
</gene>
<evidence type="ECO:0000256" key="7">
    <source>
        <dbReference type="ARBA" id="ARBA00022490"/>
    </source>
</evidence>
<keyword evidence="15" id="KW-1185">Reference proteome</keyword>
<keyword evidence="8 13" id="KW-0028">Amino-acid biosynthesis</keyword>
<dbReference type="PANTHER" id="PTHR42945:SF9">
    <property type="entry name" value="HISTIDINE BIOSYNTHESIS BIFUNCTIONAL PROTEIN HISIE"/>
    <property type="match status" value="1"/>
</dbReference>
<keyword evidence="10 13" id="KW-0378">Hydrolase</keyword>
<name>A0A7W5ZWW8_9SPHN</name>
<comment type="similarity">
    <text evidence="4 13">Belongs to the PRA-PH family.</text>
</comment>
<evidence type="ECO:0000256" key="8">
    <source>
        <dbReference type="ARBA" id="ARBA00022605"/>
    </source>
</evidence>
<evidence type="ECO:0000256" key="5">
    <source>
        <dbReference type="ARBA" id="ARBA00012414"/>
    </source>
</evidence>
<comment type="pathway">
    <text evidence="3 13">Amino-acid biosynthesis; L-histidine biosynthesis; L-histidine from 5-phospho-alpha-D-ribose 1-diphosphate: step 2/9.</text>
</comment>
<keyword evidence="9 13" id="KW-0547">Nucleotide-binding</keyword>
<dbReference type="FunFam" id="1.10.287.1080:FF:000002">
    <property type="entry name" value="Histidine biosynthesis bifunctional protein HisIE"/>
    <property type="match status" value="1"/>
</dbReference>
<keyword evidence="7 13" id="KW-0963">Cytoplasm</keyword>
<dbReference type="InterPro" id="IPR021130">
    <property type="entry name" value="PRib-ATP_PPHydrolase-like"/>
</dbReference>
<evidence type="ECO:0000256" key="3">
    <source>
        <dbReference type="ARBA" id="ARBA00005204"/>
    </source>
</evidence>
<dbReference type="Gene3D" id="1.10.287.1080">
    <property type="entry name" value="MazG-like"/>
    <property type="match status" value="1"/>
</dbReference>
<evidence type="ECO:0000256" key="4">
    <source>
        <dbReference type="ARBA" id="ARBA00009392"/>
    </source>
</evidence>
<evidence type="ECO:0000256" key="6">
    <source>
        <dbReference type="ARBA" id="ARBA00013336"/>
    </source>
</evidence>
<dbReference type="CDD" id="cd11534">
    <property type="entry name" value="NTP-PPase_HisIE_like"/>
    <property type="match status" value="1"/>
</dbReference>
<dbReference type="NCBIfam" id="TIGR03188">
    <property type="entry name" value="histidine_hisI"/>
    <property type="match status" value="1"/>
</dbReference>
<dbReference type="NCBIfam" id="NF001611">
    <property type="entry name" value="PRK00400.1-3"/>
    <property type="match status" value="1"/>
</dbReference>
<dbReference type="Proteomes" id="UP000562395">
    <property type="component" value="Unassembled WGS sequence"/>
</dbReference>
<dbReference type="NCBIfam" id="NF001613">
    <property type="entry name" value="PRK00400.1-5"/>
    <property type="match status" value="1"/>
</dbReference>
<organism evidence="14 15">
    <name type="scientific">Novosphingobium hassiacum</name>
    <dbReference type="NCBI Taxonomy" id="173676"/>
    <lineage>
        <taxon>Bacteria</taxon>
        <taxon>Pseudomonadati</taxon>
        <taxon>Pseudomonadota</taxon>
        <taxon>Alphaproteobacteria</taxon>
        <taxon>Sphingomonadales</taxon>
        <taxon>Sphingomonadaceae</taxon>
        <taxon>Novosphingobium</taxon>
    </lineage>
</organism>
<keyword evidence="12 13" id="KW-0368">Histidine biosynthesis</keyword>
<dbReference type="InterPro" id="IPR008179">
    <property type="entry name" value="HisE"/>
</dbReference>
<evidence type="ECO:0000256" key="10">
    <source>
        <dbReference type="ARBA" id="ARBA00022801"/>
    </source>
</evidence>
<protein>
    <recommendedName>
        <fullName evidence="6 13">Phosphoribosyl-ATP pyrophosphatase</fullName>
        <shortName evidence="13">PRA-PH</shortName>
        <ecNumber evidence="5 13">3.6.1.31</ecNumber>
    </recommendedName>
</protein>
<comment type="catalytic activity">
    <reaction evidence="1 13">
        <text>1-(5-phospho-beta-D-ribosyl)-ATP + H2O = 1-(5-phospho-beta-D-ribosyl)-5'-AMP + diphosphate + H(+)</text>
        <dbReference type="Rhea" id="RHEA:22828"/>
        <dbReference type="ChEBI" id="CHEBI:15377"/>
        <dbReference type="ChEBI" id="CHEBI:15378"/>
        <dbReference type="ChEBI" id="CHEBI:33019"/>
        <dbReference type="ChEBI" id="CHEBI:59457"/>
        <dbReference type="ChEBI" id="CHEBI:73183"/>
        <dbReference type="EC" id="3.6.1.31"/>
    </reaction>
</comment>
<dbReference type="UniPathway" id="UPA00031">
    <property type="reaction ID" value="UER00007"/>
</dbReference>
<dbReference type="EC" id="3.6.1.31" evidence="5 13"/>
<dbReference type="HAMAP" id="MF_01020">
    <property type="entry name" value="HisE"/>
    <property type="match status" value="1"/>
</dbReference>
<evidence type="ECO:0000313" key="14">
    <source>
        <dbReference type="EMBL" id="MBB3861460.1"/>
    </source>
</evidence>
<dbReference type="RefSeq" id="WP_183613958.1">
    <property type="nucleotide sequence ID" value="NZ_JACICY010000006.1"/>
</dbReference>
<evidence type="ECO:0000256" key="12">
    <source>
        <dbReference type="ARBA" id="ARBA00023102"/>
    </source>
</evidence>